<dbReference type="OrthoDB" id="4427436at2"/>
<name>J0MVG8_9ACTO</name>
<evidence type="ECO:0000313" key="1">
    <source>
        <dbReference type="EMBL" id="EJF38319.1"/>
    </source>
</evidence>
<dbReference type="eggNOG" id="COG4367">
    <property type="taxonomic scope" value="Bacteria"/>
</dbReference>
<dbReference type="InterPro" id="IPR018757">
    <property type="entry name" value="DUF2316"/>
</dbReference>
<keyword evidence="2" id="KW-1185">Reference proteome</keyword>
<organism evidence="1 2">
    <name type="scientific">Actinomyces massiliensis F0489</name>
    <dbReference type="NCBI Taxonomy" id="1125718"/>
    <lineage>
        <taxon>Bacteria</taxon>
        <taxon>Bacillati</taxon>
        <taxon>Actinomycetota</taxon>
        <taxon>Actinomycetes</taxon>
        <taxon>Actinomycetales</taxon>
        <taxon>Actinomycetaceae</taxon>
        <taxon>Actinomyces</taxon>
    </lineage>
</organism>
<dbReference type="Pfam" id="PF10078">
    <property type="entry name" value="DUF2316"/>
    <property type="match status" value="1"/>
</dbReference>
<evidence type="ECO:0000313" key="2">
    <source>
        <dbReference type="Proteomes" id="UP000002941"/>
    </source>
</evidence>
<protein>
    <submittedName>
        <fullName evidence="1">PF10078 family protein</fullName>
    </submittedName>
</protein>
<dbReference type="RefSeq" id="WP_008733021.1">
    <property type="nucleotide sequence ID" value="NZ_AKFT01000191.1"/>
</dbReference>
<accession>J0MVG8</accession>
<dbReference type="AlphaFoldDB" id="J0MVG8"/>
<sequence>MSLNRRERETTARELDNNLALTGLTRAQVRERTGLPPERFQAALEVNAVMDPADVWLVRDTIEDAVREEGKTPLPYSKLTDSMRRAAAAWFGYRQGDGPRL</sequence>
<dbReference type="PATRIC" id="fig|1125718.3.peg.2448"/>
<dbReference type="EMBL" id="AKFT01000191">
    <property type="protein sequence ID" value="EJF38319.1"/>
    <property type="molecule type" value="Genomic_DNA"/>
</dbReference>
<comment type="caution">
    <text evidence="1">The sequence shown here is derived from an EMBL/GenBank/DDBJ whole genome shotgun (WGS) entry which is preliminary data.</text>
</comment>
<dbReference type="Proteomes" id="UP000002941">
    <property type="component" value="Unassembled WGS sequence"/>
</dbReference>
<proteinExistence type="predicted"/>
<reference evidence="1 2" key="1">
    <citation type="submission" date="2012-05" db="EMBL/GenBank/DDBJ databases">
        <authorList>
            <person name="Harkins D.M."/>
            <person name="Madupu R."/>
            <person name="Durkin A.S."/>
            <person name="Torralba M."/>
            <person name="Methe B."/>
            <person name="Sutton G.G."/>
            <person name="Nelson K.E."/>
        </authorList>
    </citation>
    <scope>NUCLEOTIDE SEQUENCE [LARGE SCALE GENOMIC DNA]</scope>
    <source>
        <strain evidence="1 2">F0489</strain>
    </source>
</reference>
<gene>
    <name evidence="1" type="ORF">HMPREF1318_2674</name>
</gene>